<keyword evidence="3" id="KW-1185">Reference proteome</keyword>
<reference evidence="3" key="1">
    <citation type="journal article" date="2019" name="Int. J. Syst. Evol. Microbiol.">
        <title>The Global Catalogue of Microorganisms (GCM) 10K type strain sequencing project: providing services to taxonomists for standard genome sequencing and annotation.</title>
        <authorList>
            <consortium name="The Broad Institute Genomics Platform"/>
            <consortium name="The Broad Institute Genome Sequencing Center for Infectious Disease"/>
            <person name="Wu L."/>
            <person name="Ma J."/>
        </authorList>
    </citation>
    <scope>NUCLEOTIDE SEQUENCE [LARGE SCALE GENOMIC DNA]</scope>
    <source>
        <strain evidence="3">JCM 17695</strain>
    </source>
</reference>
<gene>
    <name evidence="2" type="ORF">ACFQV2_26250</name>
</gene>
<proteinExistence type="predicted"/>
<protein>
    <submittedName>
        <fullName evidence="2">Uncharacterized protein</fullName>
    </submittedName>
</protein>
<feature type="region of interest" description="Disordered" evidence="1">
    <location>
        <begin position="42"/>
        <end position="65"/>
    </location>
</feature>
<comment type="caution">
    <text evidence="2">The sequence shown here is derived from an EMBL/GenBank/DDBJ whole genome shotgun (WGS) entry which is preliminary data.</text>
</comment>
<organism evidence="2 3">
    <name type="scientific">Actinokineospora soli</name>
    <dbReference type="NCBI Taxonomy" id="1048753"/>
    <lineage>
        <taxon>Bacteria</taxon>
        <taxon>Bacillati</taxon>
        <taxon>Actinomycetota</taxon>
        <taxon>Actinomycetes</taxon>
        <taxon>Pseudonocardiales</taxon>
        <taxon>Pseudonocardiaceae</taxon>
        <taxon>Actinokineospora</taxon>
    </lineage>
</organism>
<evidence type="ECO:0000313" key="3">
    <source>
        <dbReference type="Proteomes" id="UP001596512"/>
    </source>
</evidence>
<dbReference type="EMBL" id="JBHTEY010000004">
    <property type="protein sequence ID" value="MFC7616447.1"/>
    <property type="molecule type" value="Genomic_DNA"/>
</dbReference>
<evidence type="ECO:0000256" key="1">
    <source>
        <dbReference type="SAM" id="MobiDB-lite"/>
    </source>
</evidence>
<sequence>MPAIVVLSADSTVTAPIVAALRGQDHDVRAVAVHALPRSRCCGARRPTRRSPRSSTPSRPRTRWC</sequence>
<evidence type="ECO:0000313" key="2">
    <source>
        <dbReference type="EMBL" id="MFC7616447.1"/>
    </source>
</evidence>
<name>A0ABW2TRJ5_9PSEU</name>
<dbReference type="Proteomes" id="UP001596512">
    <property type="component" value="Unassembled WGS sequence"/>
</dbReference>
<accession>A0ABW2TRJ5</accession>